<dbReference type="AlphaFoldDB" id="L7CNE2"/>
<comment type="caution">
    <text evidence="1">The sequence shown here is derived from an EMBL/GenBank/DDBJ whole genome shotgun (WGS) entry which is preliminary data.</text>
</comment>
<name>L7CNE2_RHOBT</name>
<protein>
    <submittedName>
        <fullName evidence="1">Uncharacterized protein</fullName>
    </submittedName>
</protein>
<dbReference type="EMBL" id="AMWG01000012">
    <property type="protein sequence ID" value="ELP35375.1"/>
    <property type="molecule type" value="Genomic_DNA"/>
</dbReference>
<dbReference type="Proteomes" id="UP000010959">
    <property type="component" value="Unassembled WGS sequence"/>
</dbReference>
<gene>
    <name evidence="1" type="ORF">RBSWK_00644</name>
</gene>
<organism evidence="1 2">
    <name type="scientific">Rhodopirellula baltica SWK14</name>
    <dbReference type="NCBI Taxonomy" id="993516"/>
    <lineage>
        <taxon>Bacteria</taxon>
        <taxon>Pseudomonadati</taxon>
        <taxon>Planctomycetota</taxon>
        <taxon>Planctomycetia</taxon>
        <taxon>Pirellulales</taxon>
        <taxon>Pirellulaceae</taxon>
        <taxon>Rhodopirellula</taxon>
    </lineage>
</organism>
<reference evidence="1 2" key="1">
    <citation type="journal article" date="2013" name="Mar. Genomics">
        <title>Expression of sulfatases in Rhodopirellula baltica and the diversity of sulfatases in the genus Rhodopirellula.</title>
        <authorList>
            <person name="Wegner C.E."/>
            <person name="Richter-Heitmann T."/>
            <person name="Klindworth A."/>
            <person name="Klockow C."/>
            <person name="Richter M."/>
            <person name="Achstetter T."/>
            <person name="Glockner F.O."/>
            <person name="Harder J."/>
        </authorList>
    </citation>
    <scope>NUCLEOTIDE SEQUENCE [LARGE SCALE GENOMIC DNA]</scope>
    <source>
        <strain evidence="1 2">SWK14</strain>
    </source>
</reference>
<proteinExistence type="predicted"/>
<accession>L7CNE2</accession>
<evidence type="ECO:0000313" key="2">
    <source>
        <dbReference type="Proteomes" id="UP000010959"/>
    </source>
</evidence>
<sequence length="56" mass="6674">MVWFRWWTWKPIQGPDHKDFRSLRYCQQWIAPPAAAIAVQVKKDVAFVYGCFEPFG</sequence>
<evidence type="ECO:0000313" key="1">
    <source>
        <dbReference type="EMBL" id="ELP35375.1"/>
    </source>
</evidence>